<dbReference type="GO" id="GO:0003991">
    <property type="term" value="F:acetylglutamate kinase activity"/>
    <property type="evidence" value="ECO:0007669"/>
    <property type="project" value="UniProtKB-EC"/>
</dbReference>
<evidence type="ECO:0000256" key="12">
    <source>
        <dbReference type="ARBA" id="ARBA00048141"/>
    </source>
</evidence>
<evidence type="ECO:0000256" key="10">
    <source>
        <dbReference type="ARBA" id="ARBA00030178"/>
    </source>
</evidence>
<evidence type="ECO:0000313" key="16">
    <source>
        <dbReference type="Proteomes" id="UP001354971"/>
    </source>
</evidence>
<comment type="caution">
    <text evidence="15">The sequence shown here is derived from an EMBL/GenBank/DDBJ whole genome shotgun (WGS) entry which is preliminary data.</text>
</comment>
<keyword evidence="6 15" id="KW-0808">Transferase</keyword>
<dbReference type="Gene3D" id="3.40.1160.10">
    <property type="entry name" value="Acetylglutamate kinase-like"/>
    <property type="match status" value="1"/>
</dbReference>
<reference evidence="15 16" key="1">
    <citation type="submission" date="2024-01" db="EMBL/GenBank/DDBJ databases">
        <title>Hyphobacterium bacterium isolated from marine sediment.</title>
        <authorList>
            <person name="Zhao S."/>
        </authorList>
    </citation>
    <scope>NUCLEOTIDE SEQUENCE [LARGE SCALE GENOMIC DNA]</scope>
    <source>
        <strain evidence="16">HN65</strain>
    </source>
</reference>
<evidence type="ECO:0000256" key="8">
    <source>
        <dbReference type="ARBA" id="ARBA00022777"/>
    </source>
</evidence>
<gene>
    <name evidence="15" type="ORF">V0U79_04285</name>
</gene>
<dbReference type="InterPro" id="IPR000182">
    <property type="entry name" value="GNAT_dom"/>
</dbReference>
<dbReference type="Pfam" id="PF04768">
    <property type="entry name" value="NAT"/>
    <property type="match status" value="1"/>
</dbReference>
<feature type="domain" description="N-acetyltransferase" evidence="13">
    <location>
        <begin position="293"/>
        <end position="432"/>
    </location>
</feature>
<dbReference type="InterPro" id="IPR004662">
    <property type="entry name" value="AcgluKinase_fam"/>
</dbReference>
<keyword evidence="7" id="KW-0547">Nucleotide-binding</keyword>
<keyword evidence="9" id="KW-0067">ATP-binding</keyword>
<dbReference type="SUPFAM" id="SSF53633">
    <property type="entry name" value="Carbamate kinase-like"/>
    <property type="match status" value="1"/>
</dbReference>
<dbReference type="InterPro" id="IPR006855">
    <property type="entry name" value="Vertebrate-like_GNAT_dom"/>
</dbReference>
<dbReference type="Pfam" id="PF00696">
    <property type="entry name" value="AA_kinase"/>
    <property type="match status" value="1"/>
</dbReference>
<organism evidence="15 16">
    <name type="scientific">Hyphobacterium lacteum</name>
    <dbReference type="NCBI Taxonomy" id="3116575"/>
    <lineage>
        <taxon>Bacteria</taxon>
        <taxon>Pseudomonadati</taxon>
        <taxon>Pseudomonadota</taxon>
        <taxon>Alphaproteobacteria</taxon>
        <taxon>Maricaulales</taxon>
        <taxon>Maricaulaceae</taxon>
        <taxon>Hyphobacterium</taxon>
    </lineage>
</organism>
<evidence type="ECO:0000256" key="2">
    <source>
        <dbReference type="ARBA" id="ARBA00013065"/>
    </source>
</evidence>
<evidence type="ECO:0000256" key="6">
    <source>
        <dbReference type="ARBA" id="ARBA00022679"/>
    </source>
</evidence>
<keyword evidence="4" id="KW-0055">Arginine biosynthesis</keyword>
<dbReference type="PIRSF" id="PIRSF036441">
    <property type="entry name" value="NAGK_DUF619"/>
    <property type="match status" value="1"/>
</dbReference>
<evidence type="ECO:0000259" key="14">
    <source>
        <dbReference type="PROSITE" id="PS51731"/>
    </source>
</evidence>
<evidence type="ECO:0000256" key="4">
    <source>
        <dbReference type="ARBA" id="ARBA00022571"/>
    </source>
</evidence>
<dbReference type="InterPro" id="IPR016181">
    <property type="entry name" value="Acyl_CoA_acyltransferase"/>
</dbReference>
<dbReference type="PANTHER" id="PTHR23342">
    <property type="entry name" value="N-ACETYLGLUTAMATE SYNTHASE"/>
    <property type="match status" value="1"/>
</dbReference>
<dbReference type="PROSITE" id="PS51731">
    <property type="entry name" value="GNAT_NAGS"/>
    <property type="match status" value="1"/>
</dbReference>
<keyword evidence="5" id="KW-0028">Amino-acid biosynthesis</keyword>
<evidence type="ECO:0000256" key="3">
    <source>
        <dbReference type="ARBA" id="ARBA00021197"/>
    </source>
</evidence>
<dbReference type="InterPro" id="IPR036393">
    <property type="entry name" value="AceGlu_kinase-like_sf"/>
</dbReference>
<dbReference type="PROSITE" id="PS51186">
    <property type="entry name" value="GNAT"/>
    <property type="match status" value="1"/>
</dbReference>
<evidence type="ECO:0000256" key="5">
    <source>
        <dbReference type="ARBA" id="ARBA00022605"/>
    </source>
</evidence>
<dbReference type="EMBL" id="JAZDRP010000002">
    <property type="protein sequence ID" value="MEE2525573.1"/>
    <property type="molecule type" value="Genomic_DNA"/>
</dbReference>
<dbReference type="NCBIfam" id="NF003387">
    <property type="entry name" value="PRK04531.1-2"/>
    <property type="match status" value="1"/>
</dbReference>
<dbReference type="NCBIfam" id="TIGR00761">
    <property type="entry name" value="argB"/>
    <property type="match status" value="1"/>
</dbReference>
<feature type="domain" description="N-acetyltransferase" evidence="14">
    <location>
        <begin position="290"/>
        <end position="436"/>
    </location>
</feature>
<dbReference type="NCBIfam" id="NF003386">
    <property type="entry name" value="PRK04531.1-1"/>
    <property type="match status" value="1"/>
</dbReference>
<evidence type="ECO:0000256" key="9">
    <source>
        <dbReference type="ARBA" id="ARBA00022840"/>
    </source>
</evidence>
<evidence type="ECO:0000256" key="7">
    <source>
        <dbReference type="ARBA" id="ARBA00022741"/>
    </source>
</evidence>
<accession>A0ABU7LNS4</accession>
<dbReference type="EC" id="2.7.2.8" evidence="2"/>
<protein>
    <recommendedName>
        <fullName evidence="3">Acetylglutamate kinase</fullName>
        <ecNumber evidence="2">2.7.2.8</ecNumber>
    </recommendedName>
    <alternativeName>
        <fullName evidence="10">N-acetyl-L-glutamate 5-phosphotransferase</fullName>
    </alternativeName>
    <alternativeName>
        <fullName evidence="11">NAG kinase</fullName>
    </alternativeName>
</protein>
<dbReference type="RefSeq" id="WP_330198234.1">
    <property type="nucleotide sequence ID" value="NZ_JAZDRP010000002.1"/>
</dbReference>
<dbReference type="Proteomes" id="UP001354971">
    <property type="component" value="Unassembled WGS sequence"/>
</dbReference>
<dbReference type="SUPFAM" id="SSF55729">
    <property type="entry name" value="Acyl-CoA N-acyltransferases (Nat)"/>
    <property type="match status" value="1"/>
</dbReference>
<keyword evidence="8 15" id="KW-0418">Kinase</keyword>
<evidence type="ECO:0000313" key="15">
    <source>
        <dbReference type="EMBL" id="MEE2525573.1"/>
    </source>
</evidence>
<comment type="pathway">
    <text evidence="1">Amino-acid biosynthesis; L-arginine biosynthesis; N(2)-acetyl-L-ornithine from L-glutamate: step 2/4.</text>
</comment>
<evidence type="ECO:0000256" key="11">
    <source>
        <dbReference type="ARBA" id="ARBA00030639"/>
    </source>
</evidence>
<keyword evidence="16" id="KW-1185">Reference proteome</keyword>
<dbReference type="InterPro" id="IPR011242">
    <property type="entry name" value="ArgB_GNAT"/>
</dbReference>
<dbReference type="InterPro" id="IPR001048">
    <property type="entry name" value="Asp/Glu/Uridylate_kinase"/>
</dbReference>
<comment type="catalytic activity">
    <reaction evidence="12">
        <text>N-acetyl-L-glutamate + ATP = N-acetyl-L-glutamyl 5-phosphate + ADP</text>
        <dbReference type="Rhea" id="RHEA:14629"/>
        <dbReference type="ChEBI" id="CHEBI:30616"/>
        <dbReference type="ChEBI" id="CHEBI:44337"/>
        <dbReference type="ChEBI" id="CHEBI:57936"/>
        <dbReference type="ChEBI" id="CHEBI:456216"/>
        <dbReference type="EC" id="2.7.2.8"/>
    </reaction>
</comment>
<evidence type="ECO:0000256" key="1">
    <source>
        <dbReference type="ARBA" id="ARBA00004828"/>
    </source>
</evidence>
<dbReference type="PANTHER" id="PTHR23342:SF0">
    <property type="entry name" value="N-ACETYLGLUTAMATE SYNTHASE, MITOCHONDRIAL"/>
    <property type="match status" value="1"/>
</dbReference>
<sequence>MTGHATRATIVQLLSHMRDGKEVRDYLNRFSQIDQSRFAVVKIGGAVIRDDLDGLAAALTFLQTVGLSPIIVHGGGPQLDEALSASGIASERVNGLRVTPEAAIPVIRKALSAANIAIVDAIRECGGRAASVPTGVFDANLLDEAVYGRVGEPSGVQLDLIDAAVRGGEIPVLACLGETEDGKLVNINADHAVAALVKVLQPYKIIFLTETGGLLDDEGQVISTLNLASDRERLFAADWITGGMRVKIDQIQALLDDLPLTSSVSITSPAALTQELFTHAGAGTLIRRGEKLLTFENRADVDWPRLEALIAEAFGRKPIAGYWDQLKFERLFVTENYRAAALVSRLGDVAYLDKFAVLEEARGEGLARAVWQEMIDYAPRIYWRSRSANPVNSFYFQECGGAIRKGDWTVFWKGESDLSIVPGMVEKIHGLPETLERKG</sequence>
<proteinExistence type="predicted"/>
<name>A0ABU7LNS4_9PROT</name>
<dbReference type="Gene3D" id="3.40.630.30">
    <property type="match status" value="1"/>
</dbReference>
<evidence type="ECO:0000259" key="13">
    <source>
        <dbReference type="PROSITE" id="PS51186"/>
    </source>
</evidence>